<proteinExistence type="predicted"/>
<name>W1N807_9GAMM</name>
<evidence type="ECO:0000313" key="2">
    <source>
        <dbReference type="Proteomes" id="UP000019113"/>
    </source>
</evidence>
<accession>W1N807</accession>
<dbReference type="AlphaFoldDB" id="W1N807"/>
<sequence>MGYDPKAGEQRGTRRPVDSFLTKYFSYQLVMLNKMKDLVFLSVTDQGVIQEKSKYLMLHG</sequence>
<dbReference type="KEGG" id="hhu:AR456_14290"/>
<gene>
    <name evidence="1" type="ORF">BJB45_12830</name>
</gene>
<protein>
    <submittedName>
        <fullName evidence="1">Uncharacterized protein</fullName>
    </submittedName>
</protein>
<reference evidence="1 2" key="1">
    <citation type="submission" date="2013-08" db="EMBL/GenBank/DDBJ databases">
        <title>draft genome of Halomonas huanghegensis, strain BJGMM-B45T.</title>
        <authorList>
            <person name="Miao C."/>
            <person name="Wan Y."/>
            <person name="Jin W."/>
        </authorList>
    </citation>
    <scope>NUCLEOTIDE SEQUENCE [LARGE SCALE GENOMIC DNA]</scope>
    <source>
        <strain evidence="1 2">BJGMM-B45</strain>
    </source>
</reference>
<comment type="caution">
    <text evidence="1">The sequence shown here is derived from an EMBL/GenBank/DDBJ whole genome shotgun (WGS) entry which is preliminary data.</text>
</comment>
<evidence type="ECO:0000313" key="1">
    <source>
        <dbReference type="EMBL" id="ERL51668.1"/>
    </source>
</evidence>
<keyword evidence="2" id="KW-1185">Reference proteome</keyword>
<dbReference type="Proteomes" id="UP000019113">
    <property type="component" value="Unassembled WGS sequence"/>
</dbReference>
<dbReference type="EMBL" id="AVBC01000021">
    <property type="protein sequence ID" value="ERL51668.1"/>
    <property type="molecule type" value="Genomic_DNA"/>
</dbReference>
<organism evidence="1 2">
    <name type="scientific">Halomonas huangheensis</name>
    <dbReference type="NCBI Taxonomy" id="1178482"/>
    <lineage>
        <taxon>Bacteria</taxon>
        <taxon>Pseudomonadati</taxon>
        <taxon>Pseudomonadota</taxon>
        <taxon>Gammaproteobacteria</taxon>
        <taxon>Oceanospirillales</taxon>
        <taxon>Halomonadaceae</taxon>
        <taxon>Halomonas</taxon>
    </lineage>
</organism>